<dbReference type="STRING" id="698758.AXY_05070"/>
<keyword evidence="5" id="KW-1185">Reference proteome</keyword>
<protein>
    <submittedName>
        <fullName evidence="4">Uncharacterized protein</fullName>
    </submittedName>
</protein>
<dbReference type="HOGENOM" id="CLU_1425297_0_0_9"/>
<dbReference type="GO" id="GO:0009307">
    <property type="term" value="P:DNA restriction-modification system"/>
    <property type="evidence" value="ECO:0007669"/>
    <property type="project" value="UniProtKB-KW"/>
</dbReference>
<gene>
    <name evidence="4" type="ordered locus">AXY_05070</name>
</gene>
<dbReference type="Gene3D" id="3.90.220.20">
    <property type="entry name" value="DNA methylase specificity domains"/>
    <property type="match status" value="1"/>
</dbReference>
<reference evidence="4 5" key="1">
    <citation type="submission" date="2011-01" db="EMBL/GenBank/DDBJ databases">
        <title>Whole genome sequence of Amphibacillus xylinus NBRC 15112.</title>
        <authorList>
            <person name="Nakazawa H."/>
            <person name="Katano Y."/>
            <person name="Nakamura S."/>
            <person name="Sasagawa M."/>
            <person name="Fukada J."/>
            <person name="Arai T."/>
            <person name="Sasakura N."/>
            <person name="Mochizuki D."/>
            <person name="Hosoyama A."/>
            <person name="Harada K."/>
            <person name="Horikawa H."/>
            <person name="Kato Y."/>
            <person name="Harada T."/>
            <person name="Sasaki K."/>
            <person name="Sekiguchi M."/>
            <person name="Hodoyama M."/>
            <person name="Nishiko R."/>
            <person name="Narita H."/>
            <person name="Hanamaki A."/>
            <person name="Hata C."/>
            <person name="Konno Y."/>
            <person name="Niimura Y."/>
            <person name="Yamazaki S."/>
            <person name="Fujita N."/>
        </authorList>
    </citation>
    <scope>NUCLEOTIDE SEQUENCE [LARGE SCALE GENOMIC DNA]</scope>
    <source>
        <strain evidence="5">ATCC 51415 / DSM 6626 / JCM 7361 / LMG 17667 / NBRC 15112 / Ep01</strain>
    </source>
</reference>
<dbReference type="KEGG" id="axl:AXY_05070"/>
<dbReference type="OrthoDB" id="9811611at2"/>
<sequence>MQNLNNVIDKSKLLENNVKELEDSLDSALFEELGIKKIEESNKTTSKLQFTNFKKLIKWGVEFNLALGGPDEIILSNLFENVRLSSAAHINPRTNYETISDESLISFLPMECISDIYGEIIHRYEGSVSASKGYTRFMEDDVLWAKITPSMQNGKCAVAKKLKNGFGYGSTEYHVIRTDSKKLLNIDIAS</sequence>
<name>K0IWE3_AMPXN</name>
<organism evidence="4 5">
    <name type="scientific">Amphibacillus xylanus (strain ATCC 51415 / DSM 6626 / JCM 7361 / LMG 17667 / NBRC 15112 / Ep01)</name>
    <dbReference type="NCBI Taxonomy" id="698758"/>
    <lineage>
        <taxon>Bacteria</taxon>
        <taxon>Bacillati</taxon>
        <taxon>Bacillota</taxon>
        <taxon>Bacilli</taxon>
        <taxon>Bacillales</taxon>
        <taxon>Bacillaceae</taxon>
        <taxon>Amphibacillus</taxon>
    </lineage>
</organism>
<evidence type="ECO:0000313" key="5">
    <source>
        <dbReference type="Proteomes" id="UP000006294"/>
    </source>
</evidence>
<evidence type="ECO:0000256" key="2">
    <source>
        <dbReference type="ARBA" id="ARBA00023125"/>
    </source>
</evidence>
<dbReference type="AlphaFoldDB" id="K0IWE3"/>
<evidence type="ECO:0000256" key="3">
    <source>
        <dbReference type="SAM" id="Coils"/>
    </source>
</evidence>
<evidence type="ECO:0000313" key="4">
    <source>
        <dbReference type="EMBL" id="BAM46639.1"/>
    </source>
</evidence>
<evidence type="ECO:0000256" key="1">
    <source>
        <dbReference type="ARBA" id="ARBA00022747"/>
    </source>
</evidence>
<dbReference type="Proteomes" id="UP000006294">
    <property type="component" value="Chromosome"/>
</dbReference>
<dbReference type="eggNOG" id="COG0732">
    <property type="taxonomic scope" value="Bacteria"/>
</dbReference>
<dbReference type="EMBL" id="AP012050">
    <property type="protein sequence ID" value="BAM46639.1"/>
    <property type="molecule type" value="Genomic_DNA"/>
</dbReference>
<keyword evidence="2" id="KW-0238">DNA-binding</keyword>
<feature type="coiled-coil region" evidence="3">
    <location>
        <begin position="4"/>
        <end position="31"/>
    </location>
</feature>
<dbReference type="GO" id="GO:0003677">
    <property type="term" value="F:DNA binding"/>
    <property type="evidence" value="ECO:0007669"/>
    <property type="project" value="UniProtKB-KW"/>
</dbReference>
<keyword evidence="3" id="KW-0175">Coiled coil</keyword>
<accession>K0IWE3</accession>
<dbReference type="RefSeq" id="WP_015009244.1">
    <property type="nucleotide sequence ID" value="NC_018704.1"/>
</dbReference>
<dbReference type="InterPro" id="IPR044946">
    <property type="entry name" value="Restrct_endonuc_typeI_TRD_sf"/>
</dbReference>
<keyword evidence="1" id="KW-0680">Restriction system</keyword>
<proteinExistence type="predicted"/>